<keyword evidence="3" id="KW-1185">Reference proteome</keyword>
<proteinExistence type="predicted"/>
<comment type="caution">
    <text evidence="2">The sequence shown here is derived from an EMBL/GenBank/DDBJ whole genome shotgun (WGS) entry which is preliminary data.</text>
</comment>
<evidence type="ECO:0000313" key="2">
    <source>
        <dbReference type="EMBL" id="MBA0612625.1"/>
    </source>
</evidence>
<gene>
    <name evidence="2" type="ORF">Godav_013208</name>
</gene>
<name>A0A7J8RFW5_GOSDV</name>
<reference evidence="2 3" key="1">
    <citation type="journal article" date="2019" name="Genome Biol. Evol.">
        <title>Insights into the evolution of the New World diploid cottons (Gossypium, subgenus Houzingenia) based on genome sequencing.</title>
        <authorList>
            <person name="Grover C.E."/>
            <person name="Arick M.A. 2nd"/>
            <person name="Thrash A."/>
            <person name="Conover J.L."/>
            <person name="Sanders W.S."/>
            <person name="Peterson D.G."/>
            <person name="Frelichowski J.E."/>
            <person name="Scheffler J.A."/>
            <person name="Scheffler B.E."/>
            <person name="Wendel J.F."/>
        </authorList>
    </citation>
    <scope>NUCLEOTIDE SEQUENCE [LARGE SCALE GENOMIC DNA]</scope>
    <source>
        <strain evidence="2">27</strain>
        <tissue evidence="2">Leaf</tissue>
    </source>
</reference>
<organism evidence="2 3">
    <name type="scientific">Gossypium davidsonii</name>
    <name type="common">Davidson's cotton</name>
    <name type="synonym">Gossypium klotzschianum subsp. davidsonii</name>
    <dbReference type="NCBI Taxonomy" id="34287"/>
    <lineage>
        <taxon>Eukaryota</taxon>
        <taxon>Viridiplantae</taxon>
        <taxon>Streptophyta</taxon>
        <taxon>Embryophyta</taxon>
        <taxon>Tracheophyta</taxon>
        <taxon>Spermatophyta</taxon>
        <taxon>Magnoliopsida</taxon>
        <taxon>eudicotyledons</taxon>
        <taxon>Gunneridae</taxon>
        <taxon>Pentapetalae</taxon>
        <taxon>rosids</taxon>
        <taxon>malvids</taxon>
        <taxon>Malvales</taxon>
        <taxon>Malvaceae</taxon>
        <taxon>Malvoideae</taxon>
        <taxon>Gossypium</taxon>
    </lineage>
</organism>
<protein>
    <submittedName>
        <fullName evidence="2">Uncharacterized protein</fullName>
    </submittedName>
</protein>
<dbReference type="Proteomes" id="UP000593561">
    <property type="component" value="Unassembled WGS sequence"/>
</dbReference>
<evidence type="ECO:0000256" key="1">
    <source>
        <dbReference type="SAM" id="MobiDB-lite"/>
    </source>
</evidence>
<sequence>YNLAANIILNNGQTPHNSIVESNACIPVIPDNQNHLRRITCSKTKLQVDRNHGSIRNCDSDSSERNIVILESDVFATKTTKDASTPCNAKLHTLSKNAQSGRRDQGKKRKAVIRISKADNFHLEIINPGLAPRISPAMGSMGS</sequence>
<evidence type="ECO:0000313" key="3">
    <source>
        <dbReference type="Proteomes" id="UP000593561"/>
    </source>
</evidence>
<feature type="region of interest" description="Disordered" evidence="1">
    <location>
        <begin position="91"/>
        <end position="110"/>
    </location>
</feature>
<dbReference type="AlphaFoldDB" id="A0A7J8RFW5"/>
<feature type="non-terminal residue" evidence="2">
    <location>
        <position position="1"/>
    </location>
</feature>
<accession>A0A7J8RFW5</accession>
<dbReference type="EMBL" id="JABFAC010000005">
    <property type="protein sequence ID" value="MBA0612625.1"/>
    <property type="molecule type" value="Genomic_DNA"/>
</dbReference>